<feature type="region of interest" description="Disordered" evidence="6">
    <location>
        <begin position="131"/>
        <end position="158"/>
    </location>
</feature>
<evidence type="ECO:0000256" key="6">
    <source>
        <dbReference type="SAM" id="MobiDB-lite"/>
    </source>
</evidence>
<keyword evidence="4 7" id="KW-1133">Transmembrane helix</keyword>
<dbReference type="PANTHER" id="PTHR23513:SF11">
    <property type="entry name" value="STAPHYLOFERRIN A TRANSPORTER"/>
    <property type="match status" value="1"/>
</dbReference>
<accession>A0A6L6PK88</accession>
<organism evidence="8 9">
    <name type="scientific">Duganella radicis</name>
    <dbReference type="NCBI Taxonomy" id="551988"/>
    <lineage>
        <taxon>Bacteria</taxon>
        <taxon>Pseudomonadati</taxon>
        <taxon>Pseudomonadota</taxon>
        <taxon>Betaproteobacteria</taxon>
        <taxon>Burkholderiales</taxon>
        <taxon>Oxalobacteraceae</taxon>
        <taxon>Telluria group</taxon>
        <taxon>Duganella</taxon>
    </lineage>
</organism>
<keyword evidence="3 7" id="KW-0812">Transmembrane</keyword>
<dbReference type="Proteomes" id="UP000475582">
    <property type="component" value="Unassembled WGS sequence"/>
</dbReference>
<evidence type="ECO:0000256" key="1">
    <source>
        <dbReference type="ARBA" id="ARBA00004651"/>
    </source>
</evidence>
<dbReference type="EMBL" id="WNKY01000013">
    <property type="protein sequence ID" value="MTV38665.1"/>
    <property type="molecule type" value="Genomic_DNA"/>
</dbReference>
<gene>
    <name evidence="8" type="ORF">GM676_13880</name>
</gene>
<dbReference type="PANTHER" id="PTHR23513">
    <property type="entry name" value="INTEGRAL MEMBRANE EFFLUX PROTEIN-RELATED"/>
    <property type="match status" value="1"/>
</dbReference>
<feature type="transmembrane region" description="Helical" evidence="7">
    <location>
        <begin position="279"/>
        <end position="302"/>
    </location>
</feature>
<comment type="subcellular location">
    <subcellularLocation>
        <location evidence="1">Cell membrane</location>
        <topology evidence="1">Multi-pass membrane protein</topology>
    </subcellularLocation>
</comment>
<evidence type="ECO:0000256" key="2">
    <source>
        <dbReference type="ARBA" id="ARBA00022475"/>
    </source>
</evidence>
<dbReference type="SUPFAM" id="SSF103473">
    <property type="entry name" value="MFS general substrate transporter"/>
    <property type="match status" value="1"/>
</dbReference>
<feature type="transmembrane region" description="Helical" evidence="7">
    <location>
        <begin position="341"/>
        <end position="360"/>
    </location>
</feature>
<feature type="transmembrane region" description="Helical" evidence="7">
    <location>
        <begin position="401"/>
        <end position="419"/>
    </location>
</feature>
<evidence type="ECO:0000313" key="8">
    <source>
        <dbReference type="EMBL" id="MTV38665.1"/>
    </source>
</evidence>
<evidence type="ECO:0000256" key="7">
    <source>
        <dbReference type="SAM" id="Phobius"/>
    </source>
</evidence>
<dbReference type="AlphaFoldDB" id="A0A6L6PK88"/>
<sequence length="436" mass="43772">MNAVATPGGALARYVAAASLARMADGGAVVAVVLLATTRGDGGQIAGLLGACLTAPHLLGPFVARRIDLADDGRKVIATACLLYAAALAGAVASYGHVPLAVTGLLLAMAGLCGPLLTGGISTRLPAIARAGERRRQAPERDSGSSDAGDGADGSGTGGSAITASSLRRAQGWDVATYGIGGTVGPSIVAAVSAWATPALAAYCLAAATFLAAGLVMRLPYAAPEHGGNPQSVPGAWRTIALIAQDGKLRRTLYMTVLVAFSMAALPITAVQMSGRLGIPLAGAAAMTAAYGIGNLTGSIGVMLRPLRGSPDRLMTALALGAAGGLCAIMLSGGWQLTVCLFWISGVVNAFFFAATLAARTEYAPAKARGQIFLWVAALKITAGSAGTATAGLLTSRDARTPLLAGALLITSAALLAYLPKRTNGLSLRKDLRARE</sequence>
<dbReference type="Gene3D" id="1.20.1250.20">
    <property type="entry name" value="MFS general substrate transporter like domains"/>
    <property type="match status" value="1"/>
</dbReference>
<dbReference type="RefSeq" id="WP_211923227.1">
    <property type="nucleotide sequence ID" value="NZ_WNKY01000013.1"/>
</dbReference>
<evidence type="ECO:0000313" key="9">
    <source>
        <dbReference type="Proteomes" id="UP000475582"/>
    </source>
</evidence>
<feature type="transmembrane region" description="Helical" evidence="7">
    <location>
        <begin position="45"/>
        <end position="64"/>
    </location>
</feature>
<feature type="transmembrane region" description="Helical" evidence="7">
    <location>
        <begin position="104"/>
        <end position="127"/>
    </location>
</feature>
<name>A0A6L6PK88_9BURK</name>
<protein>
    <submittedName>
        <fullName evidence="8">MFS transporter</fullName>
    </submittedName>
</protein>
<feature type="transmembrane region" description="Helical" evidence="7">
    <location>
        <begin position="253"/>
        <end position="273"/>
    </location>
</feature>
<comment type="caution">
    <text evidence="8">The sequence shown here is derived from an EMBL/GenBank/DDBJ whole genome shotgun (WGS) entry which is preliminary data.</text>
</comment>
<reference evidence="8 9" key="1">
    <citation type="submission" date="2019-11" db="EMBL/GenBank/DDBJ databases">
        <title>Type strains purchased from KCTC, JCM and DSMZ.</title>
        <authorList>
            <person name="Lu H."/>
        </authorList>
    </citation>
    <scope>NUCLEOTIDE SEQUENCE [LARGE SCALE GENOMIC DNA]</scope>
    <source>
        <strain evidence="8 9">KCTC 22382</strain>
    </source>
</reference>
<keyword evidence="9" id="KW-1185">Reference proteome</keyword>
<dbReference type="GO" id="GO:0005886">
    <property type="term" value="C:plasma membrane"/>
    <property type="evidence" value="ECO:0007669"/>
    <property type="project" value="UniProtKB-SubCell"/>
</dbReference>
<proteinExistence type="predicted"/>
<evidence type="ECO:0000256" key="4">
    <source>
        <dbReference type="ARBA" id="ARBA00022989"/>
    </source>
</evidence>
<keyword evidence="2" id="KW-1003">Cell membrane</keyword>
<keyword evidence="5 7" id="KW-0472">Membrane</keyword>
<feature type="transmembrane region" description="Helical" evidence="7">
    <location>
        <begin position="200"/>
        <end position="221"/>
    </location>
</feature>
<feature type="transmembrane region" description="Helical" evidence="7">
    <location>
        <begin position="314"/>
        <end position="335"/>
    </location>
</feature>
<feature type="transmembrane region" description="Helical" evidence="7">
    <location>
        <begin position="372"/>
        <end position="395"/>
    </location>
</feature>
<feature type="compositionally biased region" description="Basic and acidic residues" evidence="6">
    <location>
        <begin position="131"/>
        <end position="144"/>
    </location>
</feature>
<feature type="transmembrane region" description="Helical" evidence="7">
    <location>
        <begin position="175"/>
        <end position="194"/>
    </location>
</feature>
<evidence type="ECO:0000256" key="3">
    <source>
        <dbReference type="ARBA" id="ARBA00022692"/>
    </source>
</evidence>
<feature type="transmembrane region" description="Helical" evidence="7">
    <location>
        <begin position="76"/>
        <end position="98"/>
    </location>
</feature>
<evidence type="ECO:0000256" key="5">
    <source>
        <dbReference type="ARBA" id="ARBA00023136"/>
    </source>
</evidence>
<dbReference type="InterPro" id="IPR036259">
    <property type="entry name" value="MFS_trans_sf"/>
</dbReference>